<proteinExistence type="predicted"/>
<keyword evidence="2" id="KW-1185">Reference proteome</keyword>
<organism evidence="1 2">
    <name type="scientific">Candidatus Magnetobacterium bavaricum</name>
    <dbReference type="NCBI Taxonomy" id="29290"/>
    <lineage>
        <taxon>Bacteria</taxon>
        <taxon>Pseudomonadati</taxon>
        <taxon>Nitrospirota</taxon>
        <taxon>Thermodesulfovibrionia</taxon>
        <taxon>Thermodesulfovibrionales</taxon>
        <taxon>Candidatus Magnetobacteriaceae</taxon>
        <taxon>Candidatus Magnetobacterium</taxon>
    </lineage>
</organism>
<sequence length="144" mass="16910">MKFFCTLKYLQTVNCNMNHATYKQGNMSTKKKDTRKNGKIVFKLYKVIRHFFPEIFDKLLKIKDYRKKSEYELAELIMACIAMFIFKEGSRNAFNNDRLSDEFQANYMNIFGLKLPHMDTVNAVKQGSISIYNNSAYASRLISK</sequence>
<reference evidence="1 2" key="1">
    <citation type="submission" date="2015-02" db="EMBL/GenBank/DDBJ databases">
        <title>Single-cell genomics of uncultivated deep-branching MTB reveals a conserved set of magnetosome genes.</title>
        <authorList>
            <person name="Kolinko S."/>
            <person name="Richter M."/>
            <person name="Glockner F.O."/>
            <person name="Brachmann A."/>
            <person name="Schuler D."/>
        </authorList>
    </citation>
    <scope>NUCLEOTIDE SEQUENCE [LARGE SCALE GENOMIC DNA]</scope>
    <source>
        <strain evidence="1">TM-1</strain>
    </source>
</reference>
<protein>
    <submittedName>
        <fullName evidence="1">Uncharacterized protein</fullName>
    </submittedName>
</protein>
<comment type="caution">
    <text evidence="1">The sequence shown here is derived from an EMBL/GenBank/DDBJ whole genome shotgun (WGS) entry which is preliminary data.</text>
</comment>
<dbReference type="AlphaFoldDB" id="A0A0F3GI18"/>
<accession>A0A0F3GI18</accession>
<dbReference type="Proteomes" id="UP000033423">
    <property type="component" value="Unassembled WGS sequence"/>
</dbReference>
<evidence type="ECO:0000313" key="1">
    <source>
        <dbReference type="EMBL" id="KJU81472.1"/>
    </source>
</evidence>
<dbReference type="EMBL" id="LACI01002677">
    <property type="protein sequence ID" value="KJU81472.1"/>
    <property type="molecule type" value="Genomic_DNA"/>
</dbReference>
<gene>
    <name evidence="1" type="ORF">MBAV_006336</name>
</gene>
<name>A0A0F3GI18_9BACT</name>
<evidence type="ECO:0000313" key="2">
    <source>
        <dbReference type="Proteomes" id="UP000033423"/>
    </source>
</evidence>